<dbReference type="EMBL" id="LZZM01000050">
    <property type="protein sequence ID" value="OOM81813.1"/>
    <property type="molecule type" value="Genomic_DNA"/>
</dbReference>
<protein>
    <recommendedName>
        <fullName evidence="7">Probable endonuclease 4</fullName>
        <ecNumber evidence="7">3.1.21.2</ecNumber>
    </recommendedName>
    <alternativeName>
        <fullName evidence="7">Endodeoxyribonuclease IV</fullName>
    </alternativeName>
    <alternativeName>
        <fullName evidence="7">Endonuclease IV</fullName>
    </alternativeName>
</protein>
<dbReference type="FunFam" id="3.20.20.150:FF:000001">
    <property type="entry name" value="Probable endonuclease 4"/>
    <property type="match status" value="1"/>
</dbReference>
<dbReference type="PROSITE" id="PS00730">
    <property type="entry name" value="AP_NUCLEASE_F2_2"/>
    <property type="match status" value="1"/>
</dbReference>
<keyword evidence="5 7" id="KW-0862">Zinc</keyword>
<comment type="cofactor">
    <cofactor evidence="7">
        <name>Zn(2+)</name>
        <dbReference type="ChEBI" id="CHEBI:29105"/>
    </cofactor>
    <text evidence="7">Binds 3 Zn(2+) ions.</text>
</comment>
<dbReference type="CDD" id="cd00019">
    <property type="entry name" value="AP2Ec"/>
    <property type="match status" value="1"/>
</dbReference>
<dbReference type="HAMAP" id="MF_00152">
    <property type="entry name" value="Nfo"/>
    <property type="match status" value="1"/>
</dbReference>
<dbReference type="InterPro" id="IPR013022">
    <property type="entry name" value="Xyl_isomerase-like_TIM-brl"/>
</dbReference>
<dbReference type="InterPro" id="IPR018246">
    <property type="entry name" value="AP_endonuc_F2_Zn_BS"/>
</dbReference>
<evidence type="ECO:0000256" key="1">
    <source>
        <dbReference type="ARBA" id="ARBA00005340"/>
    </source>
</evidence>
<evidence type="ECO:0000313" key="9">
    <source>
        <dbReference type="EMBL" id="OOM81813.1"/>
    </source>
</evidence>
<keyword evidence="10" id="KW-1185">Reference proteome</keyword>
<dbReference type="InterPro" id="IPR036237">
    <property type="entry name" value="Xyl_isomerase-like_sf"/>
</dbReference>
<evidence type="ECO:0000313" key="10">
    <source>
        <dbReference type="Proteomes" id="UP000190890"/>
    </source>
</evidence>
<feature type="binding site" evidence="7">
    <location>
        <position position="224"/>
    </location>
    <ligand>
        <name>Zn(2+)</name>
        <dbReference type="ChEBI" id="CHEBI:29105"/>
        <label>3</label>
    </ligand>
</feature>
<comment type="catalytic activity">
    <reaction evidence="7">
        <text>Endonucleolytic cleavage to 5'-phosphooligonucleotide end-products.</text>
        <dbReference type="EC" id="3.1.21.2"/>
    </reaction>
</comment>
<dbReference type="GO" id="GO:0008833">
    <property type="term" value="F:deoxyribonuclease IV (phage-T4-induced) activity"/>
    <property type="evidence" value="ECO:0007669"/>
    <property type="project" value="UniProtKB-UniRule"/>
</dbReference>
<dbReference type="GO" id="GO:0006284">
    <property type="term" value="P:base-excision repair"/>
    <property type="evidence" value="ECO:0007669"/>
    <property type="project" value="TreeGrafter"/>
</dbReference>
<comment type="similarity">
    <text evidence="1 7">Belongs to the AP endonuclease 2 family.</text>
</comment>
<dbReference type="Pfam" id="PF01261">
    <property type="entry name" value="AP_endonuc_2"/>
    <property type="match status" value="1"/>
</dbReference>
<keyword evidence="3 7" id="KW-0227">DNA damage</keyword>
<dbReference type="EC" id="3.1.21.2" evidence="7"/>
<evidence type="ECO:0000256" key="4">
    <source>
        <dbReference type="ARBA" id="ARBA00022801"/>
    </source>
</evidence>
<keyword evidence="7" id="KW-0540">Nuclease</keyword>
<feature type="binding site" evidence="7">
    <location>
        <position position="142"/>
    </location>
    <ligand>
        <name>Zn(2+)</name>
        <dbReference type="ChEBI" id="CHEBI:29105"/>
        <label>2</label>
    </ligand>
</feature>
<dbReference type="InterPro" id="IPR001719">
    <property type="entry name" value="AP_endonuc_2"/>
</dbReference>
<feature type="binding site" evidence="7">
    <location>
        <position position="67"/>
    </location>
    <ligand>
        <name>Zn(2+)</name>
        <dbReference type="ChEBI" id="CHEBI:29105"/>
        <label>1</label>
    </ligand>
</feature>
<evidence type="ECO:0000256" key="3">
    <source>
        <dbReference type="ARBA" id="ARBA00022763"/>
    </source>
</evidence>
<evidence type="ECO:0000256" key="6">
    <source>
        <dbReference type="ARBA" id="ARBA00023204"/>
    </source>
</evidence>
<sequence>MLKIGCHLSTSKGFKNMGKQALQIGGNTFQFFTRNPRGSKAKDIDEEDIAEFLELAKENNFATILAHAPYTLNACSADEKTRNFAKEVMEDDLNRMEYTPNSFYNFHPGSHIKQGVEVGIKYISDLLNEVLKPEQTTTVLLETMAGKGTEVGRTFEELQEILKRVKLSNKMGICLDTCHVYDAGYDIVNDLDGVLEQFDKIIGLDKLLAIHLNDSMNVFESHKDRHAKIGEGSLGLDAISNIINHPKLRDLPFFLETPNELEGHGKEIELLKSLYKTG</sequence>
<feature type="binding site" evidence="7">
    <location>
        <position position="211"/>
    </location>
    <ligand>
        <name>Zn(2+)</name>
        <dbReference type="ChEBI" id="CHEBI:29105"/>
        <label>2</label>
    </ligand>
</feature>
<dbReference type="SUPFAM" id="SSF51658">
    <property type="entry name" value="Xylose isomerase-like"/>
    <property type="match status" value="1"/>
</dbReference>
<feature type="binding site" evidence="7">
    <location>
        <position position="256"/>
    </location>
    <ligand>
        <name>Zn(2+)</name>
        <dbReference type="ChEBI" id="CHEBI:29105"/>
        <label>2</label>
    </ligand>
</feature>
<evidence type="ECO:0000259" key="8">
    <source>
        <dbReference type="Pfam" id="PF01261"/>
    </source>
</evidence>
<keyword evidence="2 7" id="KW-0479">Metal-binding</keyword>
<keyword evidence="4 7" id="KW-0378">Hydrolase</keyword>
<evidence type="ECO:0000256" key="5">
    <source>
        <dbReference type="ARBA" id="ARBA00022833"/>
    </source>
</evidence>
<dbReference type="PANTHER" id="PTHR21445">
    <property type="entry name" value="ENDONUCLEASE IV ENDODEOXYRIBONUCLEASE IV"/>
    <property type="match status" value="1"/>
</dbReference>
<dbReference type="NCBIfam" id="TIGR00587">
    <property type="entry name" value="nfo"/>
    <property type="match status" value="1"/>
</dbReference>
<evidence type="ECO:0000256" key="2">
    <source>
        <dbReference type="ARBA" id="ARBA00022723"/>
    </source>
</evidence>
<proteinExistence type="inferred from homology"/>
<feature type="binding site" evidence="7">
    <location>
        <position position="226"/>
    </location>
    <ligand>
        <name>Zn(2+)</name>
        <dbReference type="ChEBI" id="CHEBI:29105"/>
        <label>3</label>
    </ligand>
</feature>
<gene>
    <name evidence="9" type="primary">nfo_2</name>
    <name evidence="7" type="synonym">nfo</name>
    <name evidence="9" type="ORF">CLPUN_08380</name>
</gene>
<dbReference type="GO" id="GO:0003906">
    <property type="term" value="F:DNA-(apurinic or apyrimidinic site) endonuclease activity"/>
    <property type="evidence" value="ECO:0007669"/>
    <property type="project" value="TreeGrafter"/>
</dbReference>
<dbReference type="GO" id="GO:0003677">
    <property type="term" value="F:DNA binding"/>
    <property type="evidence" value="ECO:0007669"/>
    <property type="project" value="InterPro"/>
</dbReference>
<organism evidence="9 10">
    <name type="scientific">Clostridium puniceum</name>
    <dbReference type="NCBI Taxonomy" id="29367"/>
    <lineage>
        <taxon>Bacteria</taxon>
        <taxon>Bacillati</taxon>
        <taxon>Bacillota</taxon>
        <taxon>Clostridia</taxon>
        <taxon>Eubacteriales</taxon>
        <taxon>Clostridiaceae</taxon>
        <taxon>Clostridium</taxon>
    </lineage>
</organism>
<comment type="caution">
    <text evidence="9">The sequence shown here is derived from an EMBL/GenBank/DDBJ whole genome shotgun (WGS) entry which is preliminary data.</text>
</comment>
<dbReference type="GO" id="GO:0008081">
    <property type="term" value="F:phosphoric diester hydrolase activity"/>
    <property type="evidence" value="ECO:0007669"/>
    <property type="project" value="TreeGrafter"/>
</dbReference>
<dbReference type="PANTHER" id="PTHR21445:SF0">
    <property type="entry name" value="APURINIC-APYRIMIDINIC ENDONUCLEASE"/>
    <property type="match status" value="1"/>
</dbReference>
<accession>A0A1S8TVI6</accession>
<dbReference type="RefSeq" id="WP_077846113.1">
    <property type="nucleotide sequence ID" value="NZ_LZZM01000050.1"/>
</dbReference>
<feature type="binding site" evidence="7">
    <location>
        <position position="179"/>
    </location>
    <ligand>
        <name>Zn(2+)</name>
        <dbReference type="ChEBI" id="CHEBI:29105"/>
        <label>3</label>
    </ligand>
</feature>
<dbReference type="STRING" id="29367.CLPUN_08380"/>
<keyword evidence="7 9" id="KW-0255">Endonuclease</keyword>
<feature type="binding site" evidence="7">
    <location>
        <position position="142"/>
    </location>
    <ligand>
        <name>Zn(2+)</name>
        <dbReference type="ChEBI" id="CHEBI:29105"/>
        <label>1</label>
    </ligand>
</feature>
<feature type="binding site" evidence="7">
    <location>
        <position position="176"/>
    </location>
    <ligand>
        <name>Zn(2+)</name>
        <dbReference type="ChEBI" id="CHEBI:29105"/>
        <label>2</label>
    </ligand>
</feature>
<dbReference type="Proteomes" id="UP000190890">
    <property type="component" value="Unassembled WGS sequence"/>
</dbReference>
<reference evidence="9 10" key="1">
    <citation type="submission" date="2016-05" db="EMBL/GenBank/DDBJ databases">
        <title>Microbial solvent formation.</title>
        <authorList>
            <person name="Poehlein A."/>
            <person name="Montoya Solano J.D."/>
            <person name="Flitsch S."/>
            <person name="Krabben P."/>
            <person name="Duerre P."/>
            <person name="Daniel R."/>
        </authorList>
    </citation>
    <scope>NUCLEOTIDE SEQUENCE [LARGE SCALE GENOMIC DNA]</scope>
    <source>
        <strain evidence="9 10">DSM 2619</strain>
    </source>
</reference>
<name>A0A1S8TVI6_9CLOT</name>
<dbReference type="Gene3D" id="3.20.20.150">
    <property type="entry name" value="Divalent-metal-dependent TIM barrel enzymes"/>
    <property type="match status" value="1"/>
</dbReference>
<dbReference type="GO" id="GO:0008270">
    <property type="term" value="F:zinc ion binding"/>
    <property type="evidence" value="ECO:0007669"/>
    <property type="project" value="UniProtKB-UniRule"/>
</dbReference>
<dbReference type="PROSITE" id="PS51432">
    <property type="entry name" value="AP_NUCLEASE_F2_4"/>
    <property type="match status" value="1"/>
</dbReference>
<dbReference type="OrthoDB" id="9805666at2"/>
<feature type="domain" description="Xylose isomerase-like TIM barrel" evidence="8">
    <location>
        <begin position="20"/>
        <end position="273"/>
    </location>
</feature>
<keyword evidence="6 7" id="KW-0234">DNA repair</keyword>
<dbReference type="AlphaFoldDB" id="A0A1S8TVI6"/>
<comment type="function">
    <text evidence="7">Endonuclease IV plays a role in DNA repair. It cleaves phosphodiester bonds at apurinic or apyrimidinic (AP) sites, generating a 3'-hydroxyl group and a 5'-terminal sugar phosphate.</text>
</comment>
<evidence type="ECO:0000256" key="7">
    <source>
        <dbReference type="HAMAP-Rule" id="MF_00152"/>
    </source>
</evidence>
<feature type="binding site" evidence="7">
    <location>
        <position position="107"/>
    </location>
    <ligand>
        <name>Zn(2+)</name>
        <dbReference type="ChEBI" id="CHEBI:29105"/>
        <label>1</label>
    </ligand>
</feature>
<dbReference type="SMART" id="SM00518">
    <property type="entry name" value="AP2Ec"/>
    <property type="match status" value="1"/>
</dbReference>